<protein>
    <submittedName>
        <fullName evidence="3">Uncharacterized protein</fullName>
    </submittedName>
</protein>
<dbReference type="AlphaFoldDB" id="A0A316VHL9"/>
<reference evidence="3 4" key="1">
    <citation type="journal article" date="2018" name="Mol. Biol. Evol.">
        <title>Broad Genomic Sampling Reveals a Smut Pathogenic Ancestry of the Fungal Clade Ustilaginomycotina.</title>
        <authorList>
            <person name="Kijpornyongpan T."/>
            <person name="Mondo S.J."/>
            <person name="Barry K."/>
            <person name="Sandor L."/>
            <person name="Lee J."/>
            <person name="Lipzen A."/>
            <person name="Pangilinan J."/>
            <person name="LaButti K."/>
            <person name="Hainaut M."/>
            <person name="Henrissat B."/>
            <person name="Grigoriev I.V."/>
            <person name="Spatafora J.W."/>
            <person name="Aime M.C."/>
        </authorList>
    </citation>
    <scope>NUCLEOTIDE SEQUENCE [LARGE SCALE GENOMIC DNA]</scope>
    <source>
        <strain evidence="3 4">MCA 3882</strain>
    </source>
</reference>
<feature type="transmembrane region" description="Helical" evidence="2">
    <location>
        <begin position="188"/>
        <end position="208"/>
    </location>
</feature>
<name>A0A316VHL9_9BASI</name>
<keyword evidence="2" id="KW-0472">Membrane</keyword>
<dbReference type="GeneID" id="37019803"/>
<dbReference type="EMBL" id="KZ819602">
    <property type="protein sequence ID" value="PWN36528.1"/>
    <property type="molecule type" value="Genomic_DNA"/>
</dbReference>
<sequence length="317" mass="35689">MYEDAFINRSPSGSTTNSRRGTYVFALDDQIQSTFGNSYAASSPGLLADHHGPLSSTATSRRSSVQSANNNNTIPTAAPQKRVRKRDRFLQFAKMKNPTLSIQITPEWTVDFTYAELLQYTCMALTGRRIVQFYWPLEVDPRLRTNQASLQHLLKTPMMIYWNMAIFILASASIEGRKRAEQLGLRRTCLMLCFALFACSCVVALWPIEKIDQKIMLQVQTPIEDIQFKIPRWGAKDSAVQICQQSGSDGNTKCRKAASPQIDTSAALLDQLSRPCSEDYDDKPPSFVRLRTDDDHTILVLCNNANVQQSVYTTNDL</sequence>
<accession>A0A316VHL9</accession>
<evidence type="ECO:0000256" key="1">
    <source>
        <dbReference type="SAM" id="MobiDB-lite"/>
    </source>
</evidence>
<evidence type="ECO:0000313" key="3">
    <source>
        <dbReference type="EMBL" id="PWN36528.1"/>
    </source>
</evidence>
<dbReference type="Proteomes" id="UP000245771">
    <property type="component" value="Unassembled WGS sequence"/>
</dbReference>
<evidence type="ECO:0000256" key="2">
    <source>
        <dbReference type="SAM" id="Phobius"/>
    </source>
</evidence>
<evidence type="ECO:0000313" key="4">
    <source>
        <dbReference type="Proteomes" id="UP000245771"/>
    </source>
</evidence>
<dbReference type="InParanoid" id="A0A316VHL9"/>
<gene>
    <name evidence="3" type="ORF">FA14DRAFT_159030</name>
</gene>
<keyword evidence="2" id="KW-0812">Transmembrane</keyword>
<feature type="compositionally biased region" description="Polar residues" evidence="1">
    <location>
        <begin position="54"/>
        <end position="68"/>
    </location>
</feature>
<feature type="transmembrane region" description="Helical" evidence="2">
    <location>
        <begin position="159"/>
        <end position="176"/>
    </location>
</feature>
<keyword evidence="4" id="KW-1185">Reference proteome</keyword>
<feature type="region of interest" description="Disordered" evidence="1">
    <location>
        <begin position="50"/>
        <end position="83"/>
    </location>
</feature>
<keyword evidence="2" id="KW-1133">Transmembrane helix</keyword>
<organism evidence="3 4">
    <name type="scientific">Meira miltonrushii</name>
    <dbReference type="NCBI Taxonomy" id="1280837"/>
    <lineage>
        <taxon>Eukaryota</taxon>
        <taxon>Fungi</taxon>
        <taxon>Dikarya</taxon>
        <taxon>Basidiomycota</taxon>
        <taxon>Ustilaginomycotina</taxon>
        <taxon>Exobasidiomycetes</taxon>
        <taxon>Exobasidiales</taxon>
        <taxon>Brachybasidiaceae</taxon>
        <taxon>Meira</taxon>
    </lineage>
</organism>
<dbReference type="RefSeq" id="XP_025356830.1">
    <property type="nucleotide sequence ID" value="XM_025498022.1"/>
</dbReference>
<proteinExistence type="predicted"/>